<dbReference type="EC" id="2.7.11.1" evidence="1"/>
<evidence type="ECO:0000256" key="2">
    <source>
        <dbReference type="ARBA" id="ARBA00022614"/>
    </source>
</evidence>
<keyword evidence="3" id="KW-0808">Transferase</keyword>
<dbReference type="EMBL" id="ACCL02000004">
    <property type="protein sequence ID" value="EET61921.1"/>
    <property type="molecule type" value="Genomic_DNA"/>
</dbReference>
<dbReference type="eggNOG" id="COG0515">
    <property type="taxonomic scope" value="Bacteria"/>
</dbReference>
<dbReference type="InterPro" id="IPR000719">
    <property type="entry name" value="Prot_kinase_dom"/>
</dbReference>
<keyword evidence="8" id="KW-0472">Membrane</keyword>
<evidence type="ECO:0000259" key="9">
    <source>
        <dbReference type="PROSITE" id="PS50011"/>
    </source>
</evidence>
<reference evidence="10" key="1">
    <citation type="submission" date="2009-07" db="EMBL/GenBank/DDBJ databases">
        <authorList>
            <person name="Weinstock G."/>
            <person name="Sodergren E."/>
            <person name="Clifton S."/>
            <person name="Fulton L."/>
            <person name="Fulton B."/>
            <person name="Courtney L."/>
            <person name="Fronick C."/>
            <person name="Harrison M."/>
            <person name="Strong C."/>
            <person name="Farmer C."/>
            <person name="Delahaunty K."/>
            <person name="Markovic C."/>
            <person name="Hall O."/>
            <person name="Minx P."/>
            <person name="Tomlinson C."/>
            <person name="Mitreva M."/>
            <person name="Nelson J."/>
            <person name="Hou S."/>
            <person name="Wollam A."/>
            <person name="Pepin K.H."/>
            <person name="Johnson M."/>
            <person name="Bhonagiri V."/>
            <person name="Nash W.E."/>
            <person name="Warren W."/>
            <person name="Chinwalla A."/>
            <person name="Mardis E.R."/>
            <person name="Wilson R.K."/>
        </authorList>
    </citation>
    <scope>NUCLEOTIDE SEQUENCE [LARGE SCALE GENOMIC DNA]</scope>
    <source>
        <strain evidence="10">DSM 14469</strain>
    </source>
</reference>
<dbReference type="GO" id="GO:0005524">
    <property type="term" value="F:ATP binding"/>
    <property type="evidence" value="ECO:0007669"/>
    <property type="project" value="UniProtKB-KW"/>
</dbReference>
<evidence type="ECO:0000256" key="7">
    <source>
        <dbReference type="ARBA" id="ARBA00022840"/>
    </source>
</evidence>
<dbReference type="PROSITE" id="PS00108">
    <property type="entry name" value="PROTEIN_KINASE_ST"/>
    <property type="match status" value="1"/>
</dbReference>
<dbReference type="Pfam" id="PF00069">
    <property type="entry name" value="Pkinase"/>
    <property type="match status" value="1"/>
</dbReference>
<keyword evidence="4" id="KW-0677">Repeat</keyword>
<gene>
    <name evidence="10" type="ORF">BRYFOR_06113</name>
</gene>
<keyword evidence="8" id="KW-1133">Transmembrane helix</keyword>
<evidence type="ECO:0000313" key="10">
    <source>
        <dbReference type="EMBL" id="EET61921.1"/>
    </source>
</evidence>
<evidence type="ECO:0000313" key="11">
    <source>
        <dbReference type="Proteomes" id="UP000005561"/>
    </source>
</evidence>
<dbReference type="InterPro" id="IPR008271">
    <property type="entry name" value="Ser/Thr_kinase_AS"/>
</dbReference>
<dbReference type="PROSITE" id="PS51450">
    <property type="entry name" value="LRR"/>
    <property type="match status" value="1"/>
</dbReference>
<dbReference type="GO" id="GO:0004674">
    <property type="term" value="F:protein serine/threonine kinase activity"/>
    <property type="evidence" value="ECO:0007669"/>
    <property type="project" value="UniProtKB-EC"/>
</dbReference>
<dbReference type="eggNOG" id="COG4886">
    <property type="taxonomic scope" value="Bacteria"/>
</dbReference>
<dbReference type="AlphaFoldDB" id="C6LBW8"/>
<dbReference type="SMART" id="SM00220">
    <property type="entry name" value="S_TKc"/>
    <property type="match status" value="1"/>
</dbReference>
<dbReference type="PROSITE" id="PS50011">
    <property type="entry name" value="PROTEIN_KINASE_DOM"/>
    <property type="match status" value="1"/>
</dbReference>
<evidence type="ECO:0000256" key="1">
    <source>
        <dbReference type="ARBA" id="ARBA00012513"/>
    </source>
</evidence>
<dbReference type="STRING" id="168384.SAMN05660368_00536"/>
<keyword evidence="2" id="KW-0433">Leucine-rich repeat</keyword>
<dbReference type="InterPro" id="IPR001611">
    <property type="entry name" value="Leu-rich_rpt"/>
</dbReference>
<evidence type="ECO:0000256" key="5">
    <source>
        <dbReference type="ARBA" id="ARBA00022741"/>
    </source>
</evidence>
<dbReference type="InterPro" id="IPR011009">
    <property type="entry name" value="Kinase-like_dom_sf"/>
</dbReference>
<dbReference type="SUPFAM" id="SSF52058">
    <property type="entry name" value="L domain-like"/>
    <property type="match status" value="1"/>
</dbReference>
<dbReference type="PANTHER" id="PTHR43289:SF6">
    <property type="entry name" value="SERINE_THREONINE-PROTEIN KINASE NEKL-3"/>
    <property type="match status" value="1"/>
</dbReference>
<organism evidence="10 11">
    <name type="scientific">Marvinbryantia formatexigens DSM 14469</name>
    <dbReference type="NCBI Taxonomy" id="478749"/>
    <lineage>
        <taxon>Bacteria</taxon>
        <taxon>Bacillati</taxon>
        <taxon>Bacillota</taxon>
        <taxon>Clostridia</taxon>
        <taxon>Lachnospirales</taxon>
        <taxon>Lachnospiraceae</taxon>
        <taxon>Marvinbryantia</taxon>
    </lineage>
</organism>
<keyword evidence="6" id="KW-0418">Kinase</keyword>
<dbReference type="RefSeq" id="WP_006860910.1">
    <property type="nucleotide sequence ID" value="NZ_ACCL02000004.1"/>
</dbReference>
<dbReference type="OrthoDB" id="9788659at2"/>
<keyword evidence="7" id="KW-0067">ATP-binding</keyword>
<keyword evidence="8" id="KW-0812">Transmembrane</keyword>
<feature type="domain" description="Protein kinase" evidence="9">
    <location>
        <begin position="34"/>
        <end position="270"/>
    </location>
</feature>
<feature type="transmembrane region" description="Helical" evidence="8">
    <location>
        <begin position="288"/>
        <end position="309"/>
    </location>
</feature>
<keyword evidence="5" id="KW-0547">Nucleotide-binding</keyword>
<evidence type="ECO:0000256" key="6">
    <source>
        <dbReference type="ARBA" id="ARBA00022777"/>
    </source>
</evidence>
<sequence>MNREKQTRVPRQEESLQKWYIQEQELPEALKKEFHIVSCLSWQEEQSVYLLEDKAGRRSVIKRAEEKRKEVLRKEAECLKRIPFSFLPAFLSWQEEDGAGWLQREYIPGDTLWELVERNGPLEAEKAGEILCRLCGIAGQLHRCDPPIIHRDFKPQNIVLTPEGNLFLIDLGTVRAYREGAAHDTQFMGTRQTAAPEQYGYRQTDCRTDIYALGVIYLYLLTGSMELQRPENLSGVPEGCRRIIEKCTRMEPEERYASAEELERAVRETTGGAAEGDAKHAQRRKRKWLLPVLFVAALALLGISGICYYREMPYQFHSELVEEAVRRQLGRTDGQAITKEELAGIESLRICGDYILTENEQHQQHSASHSVDGTEISGSGNISDLTDLVYMKNLRTLVLDRQEITDISPLAALPLESVSLCRNPVTDISALSGMDTLRELYLEETGVQSLEDMAEMTSLRVLRIGNEQPVDLTPVAELPLEELCMVMVAEDSTEILQKLPLKRLRFHSWSMELEEAVGQMTDLEELTIYGYQYDTLLSLLSLTDLRTLDLYGGRLQSVEGIEALAKLTFLGINNTPVQDISPLAALEQLTWLGLDNTEITDFSVLTELKNLQWVRCDEVQRPQIEDMADTLPFTLESVPVTEE</sequence>
<comment type="caution">
    <text evidence="10">The sequence shown here is derived from an EMBL/GenBank/DDBJ whole genome shotgun (WGS) entry which is preliminary data.</text>
</comment>
<evidence type="ECO:0000256" key="4">
    <source>
        <dbReference type="ARBA" id="ARBA00022737"/>
    </source>
</evidence>
<dbReference type="SUPFAM" id="SSF56112">
    <property type="entry name" value="Protein kinase-like (PK-like)"/>
    <property type="match status" value="1"/>
</dbReference>
<dbReference type="Gene3D" id="1.10.510.10">
    <property type="entry name" value="Transferase(Phosphotransferase) domain 1"/>
    <property type="match status" value="1"/>
</dbReference>
<dbReference type="InterPro" id="IPR032675">
    <property type="entry name" value="LRR_dom_sf"/>
</dbReference>
<dbReference type="Proteomes" id="UP000005561">
    <property type="component" value="Unassembled WGS sequence"/>
</dbReference>
<name>C6LBW8_9FIRM</name>
<protein>
    <recommendedName>
        <fullName evidence="1">non-specific serine/threonine protein kinase</fullName>
        <ecNumber evidence="1">2.7.11.1</ecNumber>
    </recommendedName>
</protein>
<keyword evidence="11" id="KW-1185">Reference proteome</keyword>
<evidence type="ECO:0000256" key="3">
    <source>
        <dbReference type="ARBA" id="ARBA00022679"/>
    </source>
</evidence>
<accession>C6LBW8</accession>
<proteinExistence type="predicted"/>
<dbReference type="PANTHER" id="PTHR43289">
    <property type="entry name" value="MITOGEN-ACTIVATED PROTEIN KINASE KINASE KINASE 20-RELATED"/>
    <property type="match status" value="1"/>
</dbReference>
<evidence type="ECO:0000256" key="8">
    <source>
        <dbReference type="SAM" id="Phobius"/>
    </source>
</evidence>
<dbReference type="Gene3D" id="3.80.10.10">
    <property type="entry name" value="Ribonuclease Inhibitor"/>
    <property type="match status" value="1"/>
</dbReference>